<dbReference type="EMBL" id="JAXAVV010000022">
    <property type="protein sequence ID" value="MDX8054634.1"/>
    <property type="molecule type" value="Genomic_DNA"/>
</dbReference>
<reference evidence="1 2" key="1">
    <citation type="submission" date="2023-11" db="EMBL/GenBank/DDBJ databases">
        <title>Lentzea sokolovensis, sp. nov., Lentzea kristufkii, sp. nov., and Lentzea miocenensis, sp. nov., rare actinobacteria from Sokolov Coal Basin, Miocene lacustrine sediment, Czech Republic.</title>
        <authorList>
            <person name="Lara A."/>
            <person name="Kotroba L."/>
            <person name="Nouioui I."/>
            <person name="Neumann-Schaal M."/>
            <person name="Mast Y."/>
            <person name="Chronakova A."/>
        </authorList>
    </citation>
    <scope>NUCLEOTIDE SEQUENCE [LARGE SCALE GENOMIC DNA]</scope>
    <source>
        <strain evidence="1 2">BCCO 10_0798</strain>
    </source>
</reference>
<evidence type="ECO:0000313" key="2">
    <source>
        <dbReference type="Proteomes" id="UP001271792"/>
    </source>
</evidence>
<evidence type="ECO:0008006" key="3">
    <source>
        <dbReference type="Google" id="ProtNLM"/>
    </source>
</evidence>
<keyword evidence="2" id="KW-1185">Reference proteome</keyword>
<protein>
    <recommendedName>
        <fullName evidence="3">DUF222 domain-containing protein</fullName>
    </recommendedName>
</protein>
<dbReference type="RefSeq" id="WP_319988410.1">
    <property type="nucleotide sequence ID" value="NZ_JAXAVV010000022.1"/>
</dbReference>
<evidence type="ECO:0000313" key="1">
    <source>
        <dbReference type="EMBL" id="MDX8054634.1"/>
    </source>
</evidence>
<dbReference type="Proteomes" id="UP001271792">
    <property type="component" value="Unassembled WGS sequence"/>
</dbReference>
<proteinExistence type="predicted"/>
<sequence>MTFRDVVALWLVNEKTAHDVVLAACDLLVGDVDSHAVGRLAALSRGEADIEVPILLPEALRELGLVAHARGSVAAKEEGLRAMAVRVESGDLTPRELAAWAHRVFGHEHEGERLSELDDAYDIGVTSDTEVDAEVLAEARRLTG</sequence>
<gene>
    <name evidence="1" type="ORF">SK571_35145</name>
</gene>
<name>A0ABU4U247_9PSEU</name>
<comment type="caution">
    <text evidence="1">The sequence shown here is derived from an EMBL/GenBank/DDBJ whole genome shotgun (WGS) entry which is preliminary data.</text>
</comment>
<reference evidence="1 2" key="2">
    <citation type="submission" date="2023-11" db="EMBL/GenBank/DDBJ databases">
        <authorList>
            <person name="Lara A.C."/>
            <person name="Chronakova A."/>
        </authorList>
    </citation>
    <scope>NUCLEOTIDE SEQUENCE [LARGE SCALE GENOMIC DNA]</scope>
    <source>
        <strain evidence="1 2">BCCO 10_0798</strain>
    </source>
</reference>
<accession>A0ABU4U247</accession>
<organism evidence="1 2">
    <name type="scientific">Lentzea kristufekii</name>
    <dbReference type="NCBI Taxonomy" id="3095430"/>
    <lineage>
        <taxon>Bacteria</taxon>
        <taxon>Bacillati</taxon>
        <taxon>Actinomycetota</taxon>
        <taxon>Actinomycetes</taxon>
        <taxon>Pseudonocardiales</taxon>
        <taxon>Pseudonocardiaceae</taxon>
        <taxon>Lentzea</taxon>
    </lineage>
</organism>